<dbReference type="PIRSF" id="PIRSF035875">
    <property type="entry name" value="RNase_BN"/>
    <property type="match status" value="1"/>
</dbReference>
<feature type="transmembrane region" description="Helical" evidence="6">
    <location>
        <begin position="138"/>
        <end position="166"/>
    </location>
</feature>
<dbReference type="PANTHER" id="PTHR30213:SF0">
    <property type="entry name" value="UPF0761 MEMBRANE PROTEIN YIHY"/>
    <property type="match status" value="1"/>
</dbReference>
<reference evidence="7 8" key="1">
    <citation type="submission" date="2020-02" db="EMBL/GenBank/DDBJ databases">
        <authorList>
            <person name="Chen W.-M."/>
        </authorList>
    </citation>
    <scope>NUCLEOTIDE SEQUENCE [LARGE SCALE GENOMIC DNA]</scope>
    <source>
        <strain evidence="7 8">KMS-5</strain>
    </source>
</reference>
<keyword evidence="2" id="KW-1003">Cell membrane</keyword>
<organism evidence="7 8">
    <name type="scientific">Tabrizicola oligotrophica</name>
    <dbReference type="NCBI Taxonomy" id="2710650"/>
    <lineage>
        <taxon>Bacteria</taxon>
        <taxon>Pseudomonadati</taxon>
        <taxon>Pseudomonadota</taxon>
        <taxon>Alphaproteobacteria</taxon>
        <taxon>Rhodobacterales</taxon>
        <taxon>Paracoccaceae</taxon>
        <taxon>Tabrizicola</taxon>
    </lineage>
</organism>
<keyword evidence="4 6" id="KW-1133">Transmembrane helix</keyword>
<dbReference type="AlphaFoldDB" id="A0A6M0QUV8"/>
<evidence type="ECO:0000256" key="1">
    <source>
        <dbReference type="ARBA" id="ARBA00004651"/>
    </source>
</evidence>
<feature type="transmembrane region" description="Helical" evidence="6">
    <location>
        <begin position="94"/>
        <end position="117"/>
    </location>
</feature>
<protein>
    <submittedName>
        <fullName evidence="7">YihY/virulence factor BrkB family protein</fullName>
    </submittedName>
</protein>
<evidence type="ECO:0000313" key="7">
    <source>
        <dbReference type="EMBL" id="NEY90262.1"/>
    </source>
</evidence>
<dbReference type="EMBL" id="JAAIVJ010000003">
    <property type="protein sequence ID" value="NEY90262.1"/>
    <property type="molecule type" value="Genomic_DNA"/>
</dbReference>
<dbReference type="PANTHER" id="PTHR30213">
    <property type="entry name" value="INNER MEMBRANE PROTEIN YHJD"/>
    <property type="match status" value="1"/>
</dbReference>
<proteinExistence type="predicted"/>
<keyword evidence="3 6" id="KW-0812">Transmembrane</keyword>
<evidence type="ECO:0000256" key="2">
    <source>
        <dbReference type="ARBA" id="ARBA00022475"/>
    </source>
</evidence>
<dbReference type="InterPro" id="IPR017039">
    <property type="entry name" value="Virul_fac_BrkB"/>
</dbReference>
<sequence>MRRFIPPDVLAAFWRFYRRTEQAELDLIAAGVAFYGFLAIFPAAAAVIAIWGFVSDPSVIRQELELLRPVLPPDVLALITGQVESLLSATSSNLGLTTLLSTAFALWSARAGVAALIRGLNAIHHRPNRSGHWHQLRAVALTFVLVGLVLAALVLAVILPLIVAFLPLGAYGLRALQGTNMALGLGLGILAMALAYRLGPNHGSKPPPLLSWGLLVAVVLWVLATRGFMLYLENFPSYNRIYGSIGAVAALMMWLYVSAYAVLLGAAVDAERHRRKRQ</sequence>
<dbReference type="Proteomes" id="UP000477782">
    <property type="component" value="Unassembled WGS sequence"/>
</dbReference>
<gene>
    <name evidence="7" type="ORF">G4Z14_08115</name>
</gene>
<feature type="transmembrane region" description="Helical" evidence="6">
    <location>
        <begin position="178"/>
        <end position="197"/>
    </location>
</feature>
<comment type="caution">
    <text evidence="7">The sequence shown here is derived from an EMBL/GenBank/DDBJ whole genome shotgun (WGS) entry which is preliminary data.</text>
</comment>
<dbReference type="NCBIfam" id="TIGR00765">
    <property type="entry name" value="yihY_not_rbn"/>
    <property type="match status" value="1"/>
</dbReference>
<name>A0A6M0QUV8_9RHOB</name>
<dbReference type="Pfam" id="PF03631">
    <property type="entry name" value="Virul_fac_BrkB"/>
    <property type="match status" value="1"/>
</dbReference>
<evidence type="ECO:0000256" key="6">
    <source>
        <dbReference type="SAM" id="Phobius"/>
    </source>
</evidence>
<keyword evidence="5 6" id="KW-0472">Membrane</keyword>
<feature type="transmembrane region" description="Helical" evidence="6">
    <location>
        <begin position="241"/>
        <end position="268"/>
    </location>
</feature>
<accession>A0A6M0QUV8</accession>
<keyword evidence="8" id="KW-1185">Reference proteome</keyword>
<evidence type="ECO:0000256" key="5">
    <source>
        <dbReference type="ARBA" id="ARBA00023136"/>
    </source>
</evidence>
<feature type="transmembrane region" description="Helical" evidence="6">
    <location>
        <begin position="27"/>
        <end position="54"/>
    </location>
</feature>
<dbReference type="RefSeq" id="WP_164624537.1">
    <property type="nucleotide sequence ID" value="NZ_JAAIVJ010000003.1"/>
</dbReference>
<evidence type="ECO:0000256" key="3">
    <source>
        <dbReference type="ARBA" id="ARBA00022692"/>
    </source>
</evidence>
<evidence type="ECO:0000256" key="4">
    <source>
        <dbReference type="ARBA" id="ARBA00022989"/>
    </source>
</evidence>
<comment type="subcellular location">
    <subcellularLocation>
        <location evidence="1">Cell membrane</location>
        <topology evidence="1">Multi-pass membrane protein</topology>
    </subcellularLocation>
</comment>
<feature type="transmembrane region" description="Helical" evidence="6">
    <location>
        <begin position="209"/>
        <end position="229"/>
    </location>
</feature>
<evidence type="ECO:0000313" key="8">
    <source>
        <dbReference type="Proteomes" id="UP000477782"/>
    </source>
</evidence>
<dbReference type="GO" id="GO:0005886">
    <property type="term" value="C:plasma membrane"/>
    <property type="evidence" value="ECO:0007669"/>
    <property type="project" value="UniProtKB-SubCell"/>
</dbReference>